<dbReference type="AlphaFoldDB" id="A0A0E4GXV3"/>
<dbReference type="STRING" id="141349.BN1232_02759"/>
<reference evidence="9 10" key="1">
    <citation type="submission" date="2015-03" db="EMBL/GenBank/DDBJ databases">
        <authorList>
            <person name="Urmite Genomes"/>
        </authorList>
    </citation>
    <scope>NUCLEOTIDE SEQUENCE [LARGE SCALE GENOMIC DNA]</scope>
    <source>
        <strain evidence="9 10">CSUR P1491</strain>
    </source>
</reference>
<dbReference type="SUPFAM" id="SSF48264">
    <property type="entry name" value="Cytochrome P450"/>
    <property type="match status" value="1"/>
</dbReference>
<dbReference type="PRINTS" id="PR00359">
    <property type="entry name" value="BP450"/>
</dbReference>
<dbReference type="PANTHER" id="PTHR46696:SF4">
    <property type="entry name" value="BIOTIN BIOSYNTHESIS CYTOCHROME P450"/>
    <property type="match status" value="1"/>
</dbReference>
<keyword evidence="4 8" id="KW-0479">Metal-binding</keyword>
<dbReference type="PROSITE" id="PS00086">
    <property type="entry name" value="CYTOCHROME_P450"/>
    <property type="match status" value="1"/>
</dbReference>
<dbReference type="GO" id="GO:0006707">
    <property type="term" value="P:cholesterol catabolic process"/>
    <property type="evidence" value="ECO:0007669"/>
    <property type="project" value="TreeGrafter"/>
</dbReference>
<keyword evidence="6 8" id="KW-0408">Iron</keyword>
<evidence type="ECO:0000313" key="10">
    <source>
        <dbReference type="Proteomes" id="UP000199251"/>
    </source>
</evidence>
<gene>
    <name evidence="9" type="ORF">BN1232_02759</name>
</gene>
<dbReference type="OrthoDB" id="142769at2"/>
<dbReference type="InterPro" id="IPR017972">
    <property type="entry name" value="Cyt_P450_CS"/>
</dbReference>
<keyword evidence="3 8" id="KW-0349">Heme</keyword>
<evidence type="ECO:0000256" key="1">
    <source>
        <dbReference type="ARBA" id="ARBA00001971"/>
    </source>
</evidence>
<protein>
    <submittedName>
        <fullName evidence="9">Putative cytochrome P450</fullName>
    </submittedName>
</protein>
<dbReference type="GO" id="GO:0005506">
    <property type="term" value="F:iron ion binding"/>
    <property type="evidence" value="ECO:0007669"/>
    <property type="project" value="InterPro"/>
</dbReference>
<organism evidence="9 10">
    <name type="scientific">Mycobacterium lentiflavum</name>
    <dbReference type="NCBI Taxonomy" id="141349"/>
    <lineage>
        <taxon>Bacteria</taxon>
        <taxon>Bacillati</taxon>
        <taxon>Actinomycetota</taxon>
        <taxon>Actinomycetes</taxon>
        <taxon>Mycobacteriales</taxon>
        <taxon>Mycobacteriaceae</taxon>
        <taxon>Mycobacterium</taxon>
        <taxon>Mycobacterium simiae complex</taxon>
    </lineage>
</organism>
<dbReference type="GO" id="GO:0036199">
    <property type="term" value="F:cholest-4-en-3-one 26-monooxygenase activity"/>
    <property type="evidence" value="ECO:0007669"/>
    <property type="project" value="TreeGrafter"/>
</dbReference>
<accession>A0A0E4GXV3</accession>
<evidence type="ECO:0000256" key="8">
    <source>
        <dbReference type="RuleBase" id="RU000461"/>
    </source>
</evidence>
<keyword evidence="7 8" id="KW-0503">Monooxygenase</keyword>
<dbReference type="Pfam" id="PF00067">
    <property type="entry name" value="p450"/>
    <property type="match status" value="1"/>
</dbReference>
<dbReference type="PANTHER" id="PTHR46696">
    <property type="entry name" value="P450, PUTATIVE (EUROFUNG)-RELATED"/>
    <property type="match status" value="1"/>
</dbReference>
<evidence type="ECO:0000256" key="4">
    <source>
        <dbReference type="ARBA" id="ARBA00022723"/>
    </source>
</evidence>
<evidence type="ECO:0000256" key="6">
    <source>
        <dbReference type="ARBA" id="ARBA00023004"/>
    </source>
</evidence>
<dbReference type="Proteomes" id="UP000199251">
    <property type="component" value="Unassembled WGS sequence"/>
</dbReference>
<dbReference type="InterPro" id="IPR001128">
    <property type="entry name" value="Cyt_P450"/>
</dbReference>
<proteinExistence type="inferred from homology"/>
<name>A0A0E4GXV3_MYCLN</name>
<evidence type="ECO:0000313" key="9">
    <source>
        <dbReference type="EMBL" id="CQD13710.1"/>
    </source>
</evidence>
<dbReference type="CDD" id="cd20625">
    <property type="entry name" value="CYP164-like"/>
    <property type="match status" value="1"/>
</dbReference>
<sequence>MNMAIKDRIHWAAGYGVSRTALKLLAQRGDVVAQLVIDNHRHANMYQLIEEVRLRGRLTAFPGAGLITADVRIVREVLRDDRFRTIKPADQAPSRIARWVLAKTNPKVLNAIQPPSMLVTDPPEHARLRRLVSRAFTPRALEALRDRIQQIVNDLLDGLAGAHECDLVAAYASRVPVEVIAEMLGIPTAETAQLDEVGQDSTRLLSSAAPGWRDFQASINTAREFEHYLAMHVDRLRQRGDDESILAAVLQDGDLTEYEVRLFAALLLGAGFITTTHVMGKAIVTLLQHPDQLDRLRTNPEGWPNAVEEMLRYETAVQWGVRVATEALDLDGYPVAAGQAILLLLGGANRDPAVFERPGEFDITRANAREHVSFGSGIHVCLGATLARMELHIGLQSLFARFPDLVLAGEPTWNDSMALHGLKHLPVRLRPTAAMAS</sequence>
<comment type="similarity">
    <text evidence="2 8">Belongs to the cytochrome P450 family.</text>
</comment>
<dbReference type="EMBL" id="CTEE01000001">
    <property type="protein sequence ID" value="CQD13710.1"/>
    <property type="molecule type" value="Genomic_DNA"/>
</dbReference>
<evidence type="ECO:0000256" key="7">
    <source>
        <dbReference type="ARBA" id="ARBA00023033"/>
    </source>
</evidence>
<keyword evidence="5 8" id="KW-0560">Oxidoreductase</keyword>
<evidence type="ECO:0000256" key="3">
    <source>
        <dbReference type="ARBA" id="ARBA00022617"/>
    </source>
</evidence>
<dbReference type="FunFam" id="1.10.630.10:FF:000018">
    <property type="entry name" value="Cytochrome P450 monooxygenase"/>
    <property type="match status" value="1"/>
</dbReference>
<evidence type="ECO:0000256" key="5">
    <source>
        <dbReference type="ARBA" id="ARBA00023002"/>
    </source>
</evidence>
<dbReference type="Gene3D" id="1.10.630.10">
    <property type="entry name" value="Cytochrome P450"/>
    <property type="match status" value="1"/>
</dbReference>
<dbReference type="InterPro" id="IPR036396">
    <property type="entry name" value="Cyt_P450_sf"/>
</dbReference>
<evidence type="ECO:0000256" key="2">
    <source>
        <dbReference type="ARBA" id="ARBA00010617"/>
    </source>
</evidence>
<dbReference type="GO" id="GO:0020037">
    <property type="term" value="F:heme binding"/>
    <property type="evidence" value="ECO:0007669"/>
    <property type="project" value="InterPro"/>
</dbReference>
<comment type="cofactor">
    <cofactor evidence="1">
        <name>heme</name>
        <dbReference type="ChEBI" id="CHEBI:30413"/>
    </cofactor>
</comment>
<dbReference type="InterPro" id="IPR002397">
    <property type="entry name" value="Cyt_P450_B"/>
</dbReference>
<dbReference type="GO" id="GO:0008395">
    <property type="term" value="F:steroid hydroxylase activity"/>
    <property type="evidence" value="ECO:0007669"/>
    <property type="project" value="TreeGrafter"/>
</dbReference>